<comment type="similarity">
    <text evidence="2 9">Belongs to the snRNP Sm proteins family.</text>
</comment>
<protein>
    <recommendedName>
        <fullName evidence="9">Small nuclear ribonucleoprotein G</fullName>
        <shortName evidence="9">snRNP-G</shortName>
    </recommendedName>
</protein>
<evidence type="ECO:0000256" key="7">
    <source>
        <dbReference type="ARBA" id="ARBA00023242"/>
    </source>
</evidence>
<keyword evidence="8 9" id="KW-0687">Ribonucleoprotein</keyword>
<evidence type="ECO:0000313" key="11">
    <source>
        <dbReference type="EMBL" id="KAL3757344.1"/>
    </source>
</evidence>
<dbReference type="GO" id="GO:0003723">
    <property type="term" value="F:RNA binding"/>
    <property type="evidence" value="ECO:0007669"/>
    <property type="project" value="UniProtKB-UniRule"/>
</dbReference>
<dbReference type="FunFam" id="2.30.30.100:FF:000023">
    <property type="entry name" value="Small nuclear ribonucleoprotein G"/>
    <property type="match status" value="1"/>
</dbReference>
<evidence type="ECO:0000256" key="3">
    <source>
        <dbReference type="ARBA" id="ARBA00022664"/>
    </source>
</evidence>
<dbReference type="Gene3D" id="2.30.30.100">
    <property type="match status" value="1"/>
</dbReference>
<keyword evidence="7 9" id="KW-0539">Nucleus</keyword>
<name>A0ABD3LZZ5_9STRA</name>
<proteinExistence type="inferred from homology"/>
<dbReference type="InterPro" id="IPR047575">
    <property type="entry name" value="Sm"/>
</dbReference>
<keyword evidence="6 9" id="KW-0508">mRNA splicing</keyword>
<evidence type="ECO:0000256" key="2">
    <source>
        <dbReference type="ARBA" id="ARBA00006850"/>
    </source>
</evidence>
<dbReference type="Proteomes" id="UP001530293">
    <property type="component" value="Unassembled WGS sequence"/>
</dbReference>
<dbReference type="InterPro" id="IPR010920">
    <property type="entry name" value="LSM_dom_sf"/>
</dbReference>
<keyword evidence="5 9" id="KW-0694">RNA-binding</keyword>
<dbReference type="PANTHER" id="PTHR10553">
    <property type="entry name" value="SMALL NUCLEAR RIBONUCLEOPROTEIN"/>
    <property type="match status" value="1"/>
</dbReference>
<evidence type="ECO:0000256" key="4">
    <source>
        <dbReference type="ARBA" id="ARBA00022728"/>
    </source>
</evidence>
<organism evidence="11 12">
    <name type="scientific">Discostella pseudostelligera</name>
    <dbReference type="NCBI Taxonomy" id="259834"/>
    <lineage>
        <taxon>Eukaryota</taxon>
        <taxon>Sar</taxon>
        <taxon>Stramenopiles</taxon>
        <taxon>Ochrophyta</taxon>
        <taxon>Bacillariophyta</taxon>
        <taxon>Coscinodiscophyceae</taxon>
        <taxon>Thalassiosirophycidae</taxon>
        <taxon>Stephanodiscales</taxon>
        <taxon>Stephanodiscaceae</taxon>
        <taxon>Discostella</taxon>
    </lineage>
</organism>
<evidence type="ECO:0000256" key="5">
    <source>
        <dbReference type="ARBA" id="ARBA00022884"/>
    </source>
</evidence>
<dbReference type="GO" id="GO:0005681">
    <property type="term" value="C:spliceosomal complex"/>
    <property type="evidence" value="ECO:0007669"/>
    <property type="project" value="UniProtKB-KW"/>
</dbReference>
<dbReference type="GO" id="GO:0000387">
    <property type="term" value="P:spliceosomal snRNP assembly"/>
    <property type="evidence" value="ECO:0007669"/>
    <property type="project" value="UniProtKB-UniRule"/>
</dbReference>
<dbReference type="InterPro" id="IPR044641">
    <property type="entry name" value="Lsm7/SmG-like"/>
</dbReference>
<evidence type="ECO:0000259" key="10">
    <source>
        <dbReference type="PROSITE" id="PS52002"/>
    </source>
</evidence>
<comment type="caution">
    <text evidence="11">The sequence shown here is derived from an EMBL/GenBank/DDBJ whole genome shotgun (WGS) entry which is preliminary data.</text>
</comment>
<comment type="function">
    <text evidence="9">Plays a role in pre-mRNA splicing.</text>
</comment>
<dbReference type="PROSITE" id="PS52002">
    <property type="entry name" value="SM"/>
    <property type="match status" value="1"/>
</dbReference>
<keyword evidence="3 9" id="KW-0507">mRNA processing</keyword>
<dbReference type="SMART" id="SM00651">
    <property type="entry name" value="Sm"/>
    <property type="match status" value="1"/>
</dbReference>
<dbReference type="PANTHER" id="PTHR10553:SF2">
    <property type="entry name" value="SMALL NUCLEAR RIBONUCLEOPROTEIN G"/>
    <property type="match status" value="1"/>
</dbReference>
<sequence>MSSKHQKGPDLKRFMDKRLKLSLNGNRKVVGTLRGYDAFLNVVLEDAINESPGGGGGGDDIGTVVIRGNSIIQFESVDRITAT</sequence>
<dbReference type="AlphaFoldDB" id="A0ABD3LZZ5"/>
<evidence type="ECO:0000256" key="6">
    <source>
        <dbReference type="ARBA" id="ARBA00023187"/>
    </source>
</evidence>
<dbReference type="CDD" id="cd01719">
    <property type="entry name" value="Sm_G"/>
    <property type="match status" value="1"/>
</dbReference>
<keyword evidence="12" id="KW-1185">Reference proteome</keyword>
<gene>
    <name evidence="11" type="ORF">ACHAWU_008505</name>
</gene>
<dbReference type="EMBL" id="JALLBG020000268">
    <property type="protein sequence ID" value="KAL3757344.1"/>
    <property type="molecule type" value="Genomic_DNA"/>
</dbReference>
<dbReference type="InterPro" id="IPR001163">
    <property type="entry name" value="Sm_dom_euk/arc"/>
</dbReference>
<comment type="subcellular location">
    <subcellularLocation>
        <location evidence="1 9">Nucleus</location>
    </subcellularLocation>
</comment>
<reference evidence="11 12" key="1">
    <citation type="submission" date="2024-10" db="EMBL/GenBank/DDBJ databases">
        <title>Updated reference genomes for cyclostephanoid diatoms.</title>
        <authorList>
            <person name="Roberts W.R."/>
            <person name="Alverson A.J."/>
        </authorList>
    </citation>
    <scope>NUCLEOTIDE SEQUENCE [LARGE SCALE GENOMIC DNA]</scope>
    <source>
        <strain evidence="11 12">AJA232-27</strain>
    </source>
</reference>
<evidence type="ECO:0000256" key="9">
    <source>
        <dbReference type="RuleBase" id="RU365052"/>
    </source>
</evidence>
<accession>A0ABD3LZZ5</accession>
<dbReference type="SUPFAM" id="SSF50182">
    <property type="entry name" value="Sm-like ribonucleoproteins"/>
    <property type="match status" value="1"/>
</dbReference>
<keyword evidence="4 9" id="KW-0747">Spliceosome</keyword>
<evidence type="ECO:0000313" key="12">
    <source>
        <dbReference type="Proteomes" id="UP001530293"/>
    </source>
</evidence>
<evidence type="ECO:0000256" key="1">
    <source>
        <dbReference type="ARBA" id="ARBA00004123"/>
    </source>
</evidence>
<dbReference type="Pfam" id="PF01423">
    <property type="entry name" value="LSM"/>
    <property type="match status" value="1"/>
</dbReference>
<evidence type="ECO:0000256" key="8">
    <source>
        <dbReference type="ARBA" id="ARBA00023274"/>
    </source>
</evidence>
<dbReference type="InterPro" id="IPR034098">
    <property type="entry name" value="Sm_G"/>
</dbReference>
<feature type="domain" description="Sm" evidence="10">
    <location>
        <begin position="6"/>
        <end position="80"/>
    </location>
</feature>